<feature type="non-terminal residue" evidence="1">
    <location>
        <position position="101"/>
    </location>
</feature>
<name>A0A5A7NZ31_STRAF</name>
<keyword evidence="2" id="KW-1185">Reference proteome</keyword>
<organism evidence="1 2">
    <name type="scientific">Striga asiatica</name>
    <name type="common">Asiatic witchweed</name>
    <name type="synonym">Buchnera asiatica</name>
    <dbReference type="NCBI Taxonomy" id="4170"/>
    <lineage>
        <taxon>Eukaryota</taxon>
        <taxon>Viridiplantae</taxon>
        <taxon>Streptophyta</taxon>
        <taxon>Embryophyta</taxon>
        <taxon>Tracheophyta</taxon>
        <taxon>Spermatophyta</taxon>
        <taxon>Magnoliopsida</taxon>
        <taxon>eudicotyledons</taxon>
        <taxon>Gunneridae</taxon>
        <taxon>Pentapetalae</taxon>
        <taxon>asterids</taxon>
        <taxon>lamiids</taxon>
        <taxon>Lamiales</taxon>
        <taxon>Orobanchaceae</taxon>
        <taxon>Buchnereae</taxon>
        <taxon>Striga</taxon>
    </lineage>
</organism>
<reference evidence="2" key="1">
    <citation type="journal article" date="2019" name="Curr. Biol.">
        <title>Genome Sequence of Striga asiatica Provides Insight into the Evolution of Plant Parasitism.</title>
        <authorList>
            <person name="Yoshida S."/>
            <person name="Kim S."/>
            <person name="Wafula E.K."/>
            <person name="Tanskanen J."/>
            <person name="Kim Y.M."/>
            <person name="Honaas L."/>
            <person name="Yang Z."/>
            <person name="Spallek T."/>
            <person name="Conn C.E."/>
            <person name="Ichihashi Y."/>
            <person name="Cheong K."/>
            <person name="Cui S."/>
            <person name="Der J.P."/>
            <person name="Gundlach H."/>
            <person name="Jiao Y."/>
            <person name="Hori C."/>
            <person name="Ishida J.K."/>
            <person name="Kasahara H."/>
            <person name="Kiba T."/>
            <person name="Kim M.S."/>
            <person name="Koo N."/>
            <person name="Laohavisit A."/>
            <person name="Lee Y.H."/>
            <person name="Lumba S."/>
            <person name="McCourt P."/>
            <person name="Mortimer J.C."/>
            <person name="Mutuku J.M."/>
            <person name="Nomura T."/>
            <person name="Sasaki-Sekimoto Y."/>
            <person name="Seto Y."/>
            <person name="Wang Y."/>
            <person name="Wakatake T."/>
            <person name="Sakakibara H."/>
            <person name="Demura T."/>
            <person name="Yamaguchi S."/>
            <person name="Yoneyama K."/>
            <person name="Manabe R.I."/>
            <person name="Nelson D.C."/>
            <person name="Schulman A.H."/>
            <person name="Timko M.P."/>
            <person name="dePamphilis C.W."/>
            <person name="Choi D."/>
            <person name="Shirasu K."/>
        </authorList>
    </citation>
    <scope>NUCLEOTIDE SEQUENCE [LARGE SCALE GENOMIC DNA]</scope>
    <source>
        <strain evidence="2">cv. UVA1</strain>
    </source>
</reference>
<proteinExistence type="predicted"/>
<dbReference type="AlphaFoldDB" id="A0A5A7NZ31"/>
<protein>
    <submittedName>
        <fullName evidence="1">Translocon at the outer envelope membrane ofchloroplasts 34</fullName>
    </submittedName>
</protein>
<accession>A0A5A7NZ31</accession>
<gene>
    <name evidence="1" type="ORF">STAS_01119</name>
</gene>
<evidence type="ECO:0000313" key="2">
    <source>
        <dbReference type="Proteomes" id="UP000325081"/>
    </source>
</evidence>
<sequence length="101" mass="10656">MAVNHRLLDLNSQIFGAVHKAGGRDSWATAIRVYASAGGFVAEKRRRRLRGVTAWGWVGRGLAAASRLSRVVGGQGGRANGGAARRRLAGESVGLVLFSEV</sequence>
<evidence type="ECO:0000313" key="1">
    <source>
        <dbReference type="EMBL" id="GER25531.1"/>
    </source>
</evidence>
<comment type="caution">
    <text evidence="1">The sequence shown here is derived from an EMBL/GenBank/DDBJ whole genome shotgun (WGS) entry which is preliminary data.</text>
</comment>
<dbReference type="EMBL" id="BKCP01000225">
    <property type="protein sequence ID" value="GER25531.1"/>
    <property type="molecule type" value="Genomic_DNA"/>
</dbReference>
<dbReference type="Proteomes" id="UP000325081">
    <property type="component" value="Unassembled WGS sequence"/>
</dbReference>